<dbReference type="Proteomes" id="UP000627838">
    <property type="component" value="Unassembled WGS sequence"/>
</dbReference>
<sequence length="159" mass="16663">MTNAEVLHRFGDPDLAVASADCAIRQYLNKSAEINASAGGSVHIDRFRRAIAIASELHAAGGRLHLALQVDDMAVRAAGLAGATRGAARAREAVHLRADGRTREADELARDVHGGTDAALADDLAGRLRGVVLKLRPFAPVDAGVAAVVEECHPFVSSR</sequence>
<proteinExistence type="predicted"/>
<evidence type="ECO:0000313" key="2">
    <source>
        <dbReference type="Proteomes" id="UP000627838"/>
    </source>
</evidence>
<reference evidence="1 2" key="1">
    <citation type="submission" date="2020-10" db="EMBL/GenBank/DDBJ databases">
        <title>Sequencing the genomes of 1000 actinobacteria strains.</title>
        <authorList>
            <person name="Klenk H.-P."/>
        </authorList>
    </citation>
    <scope>NUCLEOTIDE SEQUENCE [LARGE SCALE GENOMIC DNA]</scope>
    <source>
        <strain evidence="1 2">DSM 46744</strain>
    </source>
</reference>
<protein>
    <submittedName>
        <fullName evidence="1">Uncharacterized protein</fullName>
    </submittedName>
</protein>
<evidence type="ECO:0000313" key="1">
    <source>
        <dbReference type="EMBL" id="MBE1531423.1"/>
    </source>
</evidence>
<comment type="caution">
    <text evidence="1">The sequence shown here is derived from an EMBL/GenBank/DDBJ whole genome shotgun (WGS) entry which is preliminary data.</text>
</comment>
<dbReference type="EMBL" id="JADBDZ010000001">
    <property type="protein sequence ID" value="MBE1531423.1"/>
    <property type="molecule type" value="Genomic_DNA"/>
</dbReference>
<accession>A0ABR9JLX0</accession>
<dbReference type="RefSeq" id="WP_192758294.1">
    <property type="nucleotide sequence ID" value="NZ_JADBDZ010000001.1"/>
</dbReference>
<organism evidence="1 2">
    <name type="scientific">Actinomadura algeriensis</name>
    <dbReference type="NCBI Taxonomy" id="1679523"/>
    <lineage>
        <taxon>Bacteria</taxon>
        <taxon>Bacillati</taxon>
        <taxon>Actinomycetota</taxon>
        <taxon>Actinomycetes</taxon>
        <taxon>Streptosporangiales</taxon>
        <taxon>Thermomonosporaceae</taxon>
        <taxon>Actinomadura</taxon>
    </lineage>
</organism>
<name>A0ABR9JLX0_9ACTN</name>
<keyword evidence="2" id="KW-1185">Reference proteome</keyword>
<gene>
    <name evidence="1" type="ORF">H4W34_001256</name>
</gene>